<dbReference type="Proteomes" id="UP000305778">
    <property type="component" value="Unassembled WGS sequence"/>
</dbReference>
<evidence type="ECO:0000259" key="1">
    <source>
        <dbReference type="PROSITE" id="PS50112"/>
    </source>
</evidence>
<gene>
    <name evidence="2" type="ORF">FCI23_51465</name>
</gene>
<keyword evidence="3" id="KW-1185">Reference proteome</keyword>
<dbReference type="Gene3D" id="3.30.450.20">
    <property type="entry name" value="PAS domain"/>
    <property type="match status" value="1"/>
</dbReference>
<dbReference type="CDD" id="cd00130">
    <property type="entry name" value="PAS"/>
    <property type="match status" value="1"/>
</dbReference>
<dbReference type="Pfam" id="PF08448">
    <property type="entry name" value="PAS_4"/>
    <property type="match status" value="1"/>
</dbReference>
<dbReference type="InterPro" id="IPR035965">
    <property type="entry name" value="PAS-like_dom_sf"/>
</dbReference>
<proteinExistence type="predicted"/>
<dbReference type="AlphaFoldDB" id="A0A4U0RMN8"/>
<dbReference type="InterPro" id="IPR036388">
    <property type="entry name" value="WH-like_DNA-bd_sf"/>
</dbReference>
<dbReference type="Gene3D" id="1.10.10.10">
    <property type="entry name" value="Winged helix-like DNA-binding domain superfamily/Winged helix DNA-binding domain"/>
    <property type="match status" value="1"/>
</dbReference>
<dbReference type="InterPro" id="IPR013656">
    <property type="entry name" value="PAS_4"/>
</dbReference>
<feature type="domain" description="PAS" evidence="1">
    <location>
        <begin position="12"/>
        <end position="82"/>
    </location>
</feature>
<dbReference type="EMBL" id="SUMC01000169">
    <property type="protein sequence ID" value="TJZ96060.1"/>
    <property type="molecule type" value="Genomic_DNA"/>
</dbReference>
<dbReference type="RefSeq" id="WP_136730849.1">
    <property type="nucleotide sequence ID" value="NZ_SUMC01000169.1"/>
</dbReference>
<comment type="caution">
    <text evidence="2">The sequence shown here is derived from an EMBL/GenBank/DDBJ whole genome shotgun (WGS) entry which is preliminary data.</text>
</comment>
<dbReference type="NCBIfam" id="TIGR00229">
    <property type="entry name" value="sensory_box"/>
    <property type="match status" value="1"/>
</dbReference>
<dbReference type="OrthoDB" id="46486at2"/>
<dbReference type="InterPro" id="IPR000014">
    <property type="entry name" value="PAS"/>
</dbReference>
<dbReference type="GO" id="GO:0006355">
    <property type="term" value="P:regulation of DNA-templated transcription"/>
    <property type="evidence" value="ECO:0007669"/>
    <property type="project" value="InterPro"/>
</dbReference>
<organism evidence="2 3">
    <name type="scientific">Actinacidiphila oryziradicis</name>
    <dbReference type="NCBI Taxonomy" id="2571141"/>
    <lineage>
        <taxon>Bacteria</taxon>
        <taxon>Bacillati</taxon>
        <taxon>Actinomycetota</taxon>
        <taxon>Actinomycetes</taxon>
        <taxon>Kitasatosporales</taxon>
        <taxon>Streptomycetaceae</taxon>
        <taxon>Actinacidiphila</taxon>
    </lineage>
</organism>
<name>A0A4U0RMN8_9ACTN</name>
<dbReference type="GO" id="GO:0003677">
    <property type="term" value="F:DNA binding"/>
    <property type="evidence" value="ECO:0007669"/>
    <property type="project" value="InterPro"/>
</dbReference>
<dbReference type="SUPFAM" id="SSF46894">
    <property type="entry name" value="C-terminal effector domain of the bipartite response regulators"/>
    <property type="match status" value="1"/>
</dbReference>
<dbReference type="InterPro" id="IPR016032">
    <property type="entry name" value="Sig_transdc_resp-reg_C-effctor"/>
</dbReference>
<dbReference type="SMART" id="SM00421">
    <property type="entry name" value="HTH_LUXR"/>
    <property type="match status" value="1"/>
</dbReference>
<evidence type="ECO:0000313" key="2">
    <source>
        <dbReference type="EMBL" id="TJZ96060.1"/>
    </source>
</evidence>
<accession>A0A4U0RMN8</accession>
<sequence length="219" mass="23921">MAEVSGVGKGSQQEVLRSIFERSGMCMAKLDNAFRLVEVNADFSGQFGCLPAELGGRCFVELLHADARTQVSRRLTRLLAAPGSRFTEPTVSFRRKDSTVFSGELTGFTVGGDRSDAECLMALICPEGGNRKDRAAATHRLVLTDIEARILEGVALGMSTVNLASMLYLSRGGIGYHVDTLMRKLKVKNRPALVSKAYSIGLIRPGWPPRVYPPRVYPE</sequence>
<evidence type="ECO:0000313" key="3">
    <source>
        <dbReference type="Proteomes" id="UP000305778"/>
    </source>
</evidence>
<dbReference type="Pfam" id="PF00196">
    <property type="entry name" value="GerE"/>
    <property type="match status" value="1"/>
</dbReference>
<dbReference type="SUPFAM" id="SSF55785">
    <property type="entry name" value="PYP-like sensor domain (PAS domain)"/>
    <property type="match status" value="1"/>
</dbReference>
<protein>
    <submittedName>
        <fullName evidence="2">PAS domain S-box protein</fullName>
    </submittedName>
</protein>
<reference evidence="2 3" key="1">
    <citation type="submission" date="2019-04" db="EMBL/GenBank/DDBJ databases">
        <title>Streptomyces oryziradicis sp. nov., a novel actinomycete isolated from rhizosphere soil of rice (Oryza sativa L.).</title>
        <authorList>
            <person name="Li C."/>
        </authorList>
    </citation>
    <scope>NUCLEOTIDE SEQUENCE [LARGE SCALE GENOMIC DNA]</scope>
    <source>
        <strain evidence="2 3">NEAU-C40</strain>
    </source>
</reference>
<dbReference type="PROSITE" id="PS50112">
    <property type="entry name" value="PAS"/>
    <property type="match status" value="1"/>
</dbReference>
<dbReference type="InterPro" id="IPR000792">
    <property type="entry name" value="Tscrpt_reg_LuxR_C"/>
</dbReference>
<dbReference type="SMART" id="SM00091">
    <property type="entry name" value="PAS"/>
    <property type="match status" value="1"/>
</dbReference>